<dbReference type="AlphaFoldDB" id="A0A3E0VUA6"/>
<keyword evidence="1" id="KW-0472">Membrane</keyword>
<protein>
    <submittedName>
        <fullName evidence="2">Uncharacterized protein</fullName>
    </submittedName>
</protein>
<feature type="transmembrane region" description="Helical" evidence="1">
    <location>
        <begin position="83"/>
        <end position="102"/>
    </location>
</feature>
<evidence type="ECO:0000313" key="2">
    <source>
        <dbReference type="EMBL" id="RFA13089.1"/>
    </source>
</evidence>
<evidence type="ECO:0000313" key="3">
    <source>
        <dbReference type="Proteomes" id="UP000256541"/>
    </source>
</evidence>
<dbReference type="Proteomes" id="UP000256541">
    <property type="component" value="Unassembled WGS sequence"/>
</dbReference>
<feature type="transmembrane region" description="Helical" evidence="1">
    <location>
        <begin position="46"/>
        <end position="71"/>
    </location>
</feature>
<dbReference type="EMBL" id="NBXB01000038">
    <property type="protein sequence ID" value="RFA13089.1"/>
    <property type="molecule type" value="Genomic_DNA"/>
</dbReference>
<keyword evidence="1" id="KW-1133">Transmembrane helix</keyword>
<accession>A0A3E0VUA6</accession>
<evidence type="ECO:0000256" key="1">
    <source>
        <dbReference type="SAM" id="Phobius"/>
    </source>
</evidence>
<keyword evidence="1" id="KW-0812">Transmembrane</keyword>
<reference evidence="2 3" key="1">
    <citation type="submission" date="2017-04" db="EMBL/GenBank/DDBJ databases">
        <title>Comparative genome analysis of Subtercola boreus.</title>
        <authorList>
            <person name="Cho Y.-J."/>
            <person name="Cho A."/>
            <person name="Kim O.-S."/>
            <person name="Lee J.-I."/>
        </authorList>
    </citation>
    <scope>NUCLEOTIDE SEQUENCE [LARGE SCALE GENOMIC DNA]</scope>
    <source>
        <strain evidence="2 3">P27479</strain>
    </source>
</reference>
<comment type="caution">
    <text evidence="2">The sequence shown here is derived from an EMBL/GenBank/DDBJ whole genome shotgun (WGS) entry which is preliminary data.</text>
</comment>
<proteinExistence type="predicted"/>
<organism evidence="2 3">
    <name type="scientific">Subtercola boreus</name>
    <dbReference type="NCBI Taxonomy" id="120213"/>
    <lineage>
        <taxon>Bacteria</taxon>
        <taxon>Bacillati</taxon>
        <taxon>Actinomycetota</taxon>
        <taxon>Actinomycetes</taxon>
        <taxon>Micrococcales</taxon>
        <taxon>Microbacteriaceae</taxon>
        <taxon>Subtercola</taxon>
    </lineage>
</organism>
<sequence>MAALAVGVLGSIALSVVFVVWVSINDAIYFPAAETGRNGTYPEGHFLYGWFAVGCITIFGALAIISAWYVFLNRRSPITSNAASALLFTGAILIGVSIPAIIQYATLGFVPLLAGLGCLLPLLLRPRASTPSHN</sequence>
<gene>
    <name evidence="2" type="ORF">B7R22_14335</name>
</gene>
<name>A0A3E0VUA6_9MICO</name>